<keyword evidence="3" id="KW-0611">Plant defense</keyword>
<dbReference type="GO" id="GO:0051707">
    <property type="term" value="P:response to other organism"/>
    <property type="evidence" value="ECO:0007669"/>
    <property type="project" value="UniProtKB-ARBA"/>
</dbReference>
<dbReference type="Gene3D" id="1.10.10.10">
    <property type="entry name" value="Winged helix-like DNA-binding domain superfamily/Winged helix DNA-binding domain"/>
    <property type="match status" value="1"/>
</dbReference>
<dbReference type="PRINTS" id="PR00364">
    <property type="entry name" value="DISEASERSIST"/>
</dbReference>
<protein>
    <recommendedName>
        <fullName evidence="7">RRM domain-containing protein</fullName>
    </recommendedName>
</protein>
<feature type="chain" id="PRO_5035426766" description="RRM domain-containing protein" evidence="6">
    <location>
        <begin position="20"/>
        <end position="1278"/>
    </location>
</feature>
<dbReference type="InterPro" id="IPR042197">
    <property type="entry name" value="Apaf_helical"/>
</dbReference>
<dbReference type="SUPFAM" id="SSF54928">
    <property type="entry name" value="RNA-binding domain, RBD"/>
    <property type="match status" value="1"/>
</dbReference>
<dbReference type="CDD" id="cd00590">
    <property type="entry name" value="RRM_SF"/>
    <property type="match status" value="1"/>
</dbReference>
<dbReference type="AlphaFoldDB" id="A0A8K0DTY5"/>
<dbReference type="Gene3D" id="3.40.50.300">
    <property type="entry name" value="P-loop containing nucleotide triphosphate hydrolases"/>
    <property type="match status" value="1"/>
</dbReference>
<dbReference type="GO" id="GO:0006952">
    <property type="term" value="P:defense response"/>
    <property type="evidence" value="ECO:0007669"/>
    <property type="project" value="UniProtKB-KW"/>
</dbReference>
<keyword evidence="5" id="KW-0472">Membrane</keyword>
<evidence type="ECO:0000256" key="6">
    <source>
        <dbReference type="SAM" id="SignalP"/>
    </source>
</evidence>
<dbReference type="Pfam" id="PF23559">
    <property type="entry name" value="WHD_DRP"/>
    <property type="match status" value="1"/>
</dbReference>
<evidence type="ECO:0000256" key="5">
    <source>
        <dbReference type="SAM" id="Phobius"/>
    </source>
</evidence>
<keyword evidence="9" id="KW-1185">Reference proteome</keyword>
<dbReference type="PANTHER" id="PTHR36766">
    <property type="entry name" value="PLANT BROAD-SPECTRUM MILDEW RESISTANCE PROTEIN RPW8"/>
    <property type="match status" value="1"/>
</dbReference>
<feature type="signal peptide" evidence="6">
    <location>
        <begin position="1"/>
        <end position="19"/>
    </location>
</feature>
<feature type="transmembrane region" description="Helical" evidence="5">
    <location>
        <begin position="1191"/>
        <end position="1214"/>
    </location>
</feature>
<dbReference type="SMART" id="SM00360">
    <property type="entry name" value="RRM"/>
    <property type="match status" value="1"/>
</dbReference>
<dbReference type="SUPFAM" id="SSF52540">
    <property type="entry name" value="P-loop containing nucleoside triphosphate hydrolases"/>
    <property type="match status" value="1"/>
</dbReference>
<reference evidence="8" key="1">
    <citation type="submission" date="2020-03" db="EMBL/GenBank/DDBJ databases">
        <title>A high-quality chromosome-level genome assembly of a woody plant with both climbing and erect habits, Rhamnella rubrinervis.</title>
        <authorList>
            <person name="Lu Z."/>
            <person name="Yang Y."/>
            <person name="Zhu X."/>
            <person name="Sun Y."/>
        </authorList>
    </citation>
    <scope>NUCLEOTIDE SEQUENCE</scope>
    <source>
        <strain evidence="8">BYM</strain>
        <tissue evidence="8">Leaf</tissue>
    </source>
</reference>
<feature type="transmembrane region" description="Helical" evidence="5">
    <location>
        <begin position="1104"/>
        <end position="1122"/>
    </location>
</feature>
<evidence type="ECO:0000256" key="2">
    <source>
        <dbReference type="ARBA" id="ARBA00022737"/>
    </source>
</evidence>
<keyword evidence="5" id="KW-0812">Transmembrane</keyword>
<dbReference type="InterPro" id="IPR032675">
    <property type="entry name" value="LRR_dom_sf"/>
</dbReference>
<keyword evidence="4" id="KW-0694">RNA-binding</keyword>
<dbReference type="FunFam" id="1.10.10.10:FF:000322">
    <property type="entry name" value="Probable disease resistance protein At1g63360"/>
    <property type="match status" value="1"/>
</dbReference>
<sequence>MLILFLSHVSLDSWFLVLGLSFYTANEQLKALFSPFGVVTEARLVRDPKTQRPKGFGFVTFKSEVEAHKALKAMNCRKLNQNLLRKLEIELWSARRVLNDAEKKQLTDPAVREWLNQLKDAIYDAEDLVFEISTEAKLSELEAGRSGSHTLFQVQNFSSSSKFTVPNIEERIEEIHSMLKYIVEKKDMLGLREGDLETRPFPKLSEAPLVNDSDIYGRDADKETILKFLLSEEVGDGDNKVSIIPIVGMGYSIRRSDVFALSKSIYEAVTMKSPDGCIKPLFQLQLQLEVLLRNKKFLFVFDDVWNLNYQRWSDLKRPLQSAAHGSKIIVTTRSREIASVMGSVSGHELQMLSDENCWRLFAKHVFNNVEPSGVQELEAIGSQIVKKCKGLPLAIKSLGCLLHSERSPQEWENVLKNDIWELPERECNILPALWLSYYYLPPHLKRCFAYCSIFPKDYIFEKENLILLWMAEDLLQPHKHKTSEEVGEGYFKDLTSRSFFHHVDGWFSMHDLMNDLANFVSGESCLMLDGNYSERLLRKTRYLSIDGYKVRDMKKIEEVSKNKVLRTLLVLKGSSFALNEHYKKYPKQLQSMRCLRALSAFRHISTYEKPHITKLLDSIGGLKLLRIEKLPDSIGNLKHLRHLDLFFTRIEKLPDTICGLHELHSLNLGFCKSLSRLPTNITTLIHLRHLNIGDTSIMITPQVPNLKILESLNVFVVGKNDEGPNIRELDKLQYLRGDFSIERLENVENVGDVSEANLKDKMGITDLKLVWNDESDDSHKPREILNRLRPHTNLEGLWIENYGSTNFPDWVGHHSFSCVTRVNLKGCKNCYLLPALGQLPSLEMLCISGFDMLESIGEEFYYNGSSSVTKPFKSLKWMSFSDTPQWKEWLMCGSDEEEGGVFSKVELLILSDCEMINGACLPDDLPSLKELRICGRNQLLGSLSTCHYPSLLWLTICGCGEVESFPRGTLPSTITHIEIRSCQKLVSLSEEGWPSNLESISIDKCGKLFADTNFNKWNLRSVTSLTSLRISEVPDEVGDPFPEEGQFPTTLTSFQVEQIPSLKSLNANSFSALQKKGCASWLSVGRSVRGIGEDWYKIYLRIEWLGILCLFYTAIFLVSFRSSLKCDHNVGSKVLLFTIAYSIMASFVVLKFGSSSSDHFSVHVIVSNCFSDLNPYPRGCETSFPAIQPMNSWVCLLLTFLCYSSIGGCGLLHFNMPCGKWSVLTALAVALGLYVSNSWISTCNLYRVATPSCFHELALISTMPITCLAGGRSQLELR</sequence>
<accession>A0A8K0DTY5</accession>
<dbReference type="PANTHER" id="PTHR36766:SF40">
    <property type="entry name" value="DISEASE RESISTANCE PROTEIN RGA3"/>
    <property type="match status" value="1"/>
</dbReference>
<evidence type="ECO:0000259" key="7">
    <source>
        <dbReference type="PROSITE" id="PS50102"/>
    </source>
</evidence>
<dbReference type="OrthoDB" id="37484at2759"/>
<dbReference type="Pfam" id="PF00931">
    <property type="entry name" value="NB-ARC"/>
    <property type="match status" value="1"/>
</dbReference>
<organism evidence="8 9">
    <name type="scientific">Rhamnella rubrinervis</name>
    <dbReference type="NCBI Taxonomy" id="2594499"/>
    <lineage>
        <taxon>Eukaryota</taxon>
        <taxon>Viridiplantae</taxon>
        <taxon>Streptophyta</taxon>
        <taxon>Embryophyta</taxon>
        <taxon>Tracheophyta</taxon>
        <taxon>Spermatophyta</taxon>
        <taxon>Magnoliopsida</taxon>
        <taxon>eudicotyledons</taxon>
        <taxon>Gunneridae</taxon>
        <taxon>Pentapetalae</taxon>
        <taxon>rosids</taxon>
        <taxon>fabids</taxon>
        <taxon>Rosales</taxon>
        <taxon>Rhamnaceae</taxon>
        <taxon>rhamnoid group</taxon>
        <taxon>Rhamneae</taxon>
        <taxon>Rhamnella</taxon>
    </lineage>
</organism>
<dbReference type="GO" id="GO:0003723">
    <property type="term" value="F:RNA binding"/>
    <property type="evidence" value="ECO:0007669"/>
    <property type="project" value="UniProtKB-UniRule"/>
</dbReference>
<keyword evidence="1" id="KW-0433">Leucine-rich repeat</keyword>
<dbReference type="InterPro" id="IPR002182">
    <property type="entry name" value="NB-ARC"/>
</dbReference>
<dbReference type="Proteomes" id="UP000796880">
    <property type="component" value="Unassembled WGS sequence"/>
</dbReference>
<evidence type="ECO:0000256" key="3">
    <source>
        <dbReference type="ARBA" id="ARBA00022821"/>
    </source>
</evidence>
<evidence type="ECO:0000313" key="8">
    <source>
        <dbReference type="EMBL" id="KAF3435158.1"/>
    </source>
</evidence>
<keyword evidence="2" id="KW-0677">Repeat</keyword>
<dbReference type="Pfam" id="PF25019">
    <property type="entry name" value="LRR_R13L1-DRL21"/>
    <property type="match status" value="1"/>
</dbReference>
<dbReference type="Pfam" id="PF00076">
    <property type="entry name" value="RRM_1"/>
    <property type="match status" value="1"/>
</dbReference>
<feature type="transmembrane region" description="Helical" evidence="5">
    <location>
        <begin position="1134"/>
        <end position="1153"/>
    </location>
</feature>
<dbReference type="EMBL" id="VOIH02000010">
    <property type="protein sequence ID" value="KAF3435158.1"/>
    <property type="molecule type" value="Genomic_DNA"/>
</dbReference>
<dbReference type="InterPro" id="IPR035979">
    <property type="entry name" value="RBD_domain_sf"/>
</dbReference>
<keyword evidence="6" id="KW-0732">Signal</keyword>
<feature type="transmembrane region" description="Helical" evidence="5">
    <location>
        <begin position="1221"/>
        <end position="1240"/>
    </location>
</feature>
<dbReference type="InterPro" id="IPR012677">
    <property type="entry name" value="Nucleotide-bd_a/b_plait_sf"/>
</dbReference>
<evidence type="ECO:0000313" key="9">
    <source>
        <dbReference type="Proteomes" id="UP000796880"/>
    </source>
</evidence>
<evidence type="ECO:0000256" key="4">
    <source>
        <dbReference type="PROSITE-ProRule" id="PRU00176"/>
    </source>
</evidence>
<keyword evidence="5" id="KW-1133">Transmembrane helix</keyword>
<dbReference type="GO" id="GO:0005524">
    <property type="term" value="F:ATP binding"/>
    <property type="evidence" value="ECO:0007669"/>
    <property type="project" value="UniProtKB-KW"/>
</dbReference>
<dbReference type="InterPro" id="IPR027417">
    <property type="entry name" value="P-loop_NTPase"/>
</dbReference>
<dbReference type="Gene3D" id="3.30.70.330">
    <property type="match status" value="1"/>
</dbReference>
<dbReference type="InterPro" id="IPR036388">
    <property type="entry name" value="WH-like_DNA-bd_sf"/>
</dbReference>
<name>A0A8K0DTY5_9ROSA</name>
<comment type="caution">
    <text evidence="8">The sequence shown here is derived from an EMBL/GenBank/DDBJ whole genome shotgun (WGS) entry which is preliminary data.</text>
</comment>
<dbReference type="GO" id="GO:0043531">
    <property type="term" value="F:ADP binding"/>
    <property type="evidence" value="ECO:0007669"/>
    <property type="project" value="InterPro"/>
</dbReference>
<dbReference type="SUPFAM" id="SSF52058">
    <property type="entry name" value="L domain-like"/>
    <property type="match status" value="1"/>
</dbReference>
<dbReference type="Gene3D" id="1.20.5.4130">
    <property type="match status" value="1"/>
</dbReference>
<evidence type="ECO:0000256" key="1">
    <source>
        <dbReference type="ARBA" id="ARBA00022614"/>
    </source>
</evidence>
<gene>
    <name evidence="8" type="ORF">FNV43_RR22245</name>
</gene>
<dbReference type="InterPro" id="IPR056789">
    <property type="entry name" value="LRR_R13L1-DRL21"/>
</dbReference>
<dbReference type="InterPro" id="IPR058922">
    <property type="entry name" value="WHD_DRP"/>
</dbReference>
<dbReference type="Gene3D" id="3.80.10.10">
    <property type="entry name" value="Ribonuclease Inhibitor"/>
    <property type="match status" value="2"/>
</dbReference>
<dbReference type="Gene3D" id="1.10.8.430">
    <property type="entry name" value="Helical domain of apoptotic protease-activating factors"/>
    <property type="match status" value="1"/>
</dbReference>
<feature type="domain" description="RRM" evidence="7">
    <location>
        <begin position="13"/>
        <end position="94"/>
    </location>
</feature>
<dbReference type="PROSITE" id="PS50102">
    <property type="entry name" value="RRM"/>
    <property type="match status" value="1"/>
</dbReference>
<dbReference type="InterPro" id="IPR000504">
    <property type="entry name" value="RRM_dom"/>
</dbReference>
<proteinExistence type="predicted"/>